<gene>
    <name evidence="2" type="ORF">HLUCCX14_07665</name>
</gene>
<dbReference type="STRING" id="1305731.GCA_000934705_00547"/>
<evidence type="ECO:0000313" key="3">
    <source>
        <dbReference type="Proteomes" id="UP000050416"/>
    </source>
</evidence>
<dbReference type="InterPro" id="IPR036890">
    <property type="entry name" value="HATPase_C_sf"/>
</dbReference>
<proteinExistence type="predicted"/>
<sequence>MTLAISPDDSVSSILTYFRTILPEEYSDSERMYDCCTIIDEFHANMREHVAGQDDDFKWWLGVSHQGGVIRLSFQYAGPCFDPTQAQSIVDQSIEFRRIGGLGLALISQLSDKLDYTYNSGFNTLLVEVNTTGFPKEDEACL</sequence>
<dbReference type="EMBL" id="LJZQ01000008">
    <property type="protein sequence ID" value="KPQ29145.1"/>
    <property type="molecule type" value="Genomic_DNA"/>
</dbReference>
<protein>
    <submittedName>
        <fullName evidence="2">Anti-sigma regulatory factor (Ser/Thr protein kinase)</fullName>
    </submittedName>
</protein>
<dbReference type="InterPro" id="IPR003594">
    <property type="entry name" value="HATPase_dom"/>
</dbReference>
<dbReference type="AlphaFoldDB" id="A0A0P7ZIF7"/>
<reference evidence="2 3" key="1">
    <citation type="submission" date="2015-09" db="EMBL/GenBank/DDBJ databases">
        <title>Identification and resolution of microdiversity through metagenomic sequencing of parallel consortia.</title>
        <authorList>
            <person name="Nelson W.C."/>
            <person name="Romine M.F."/>
            <person name="Lindemann S.R."/>
        </authorList>
    </citation>
    <scope>NUCLEOTIDE SEQUENCE [LARGE SCALE GENOMIC DNA]</scope>
    <source>
        <strain evidence="2">HL-55</strain>
    </source>
</reference>
<dbReference type="Proteomes" id="UP000050416">
    <property type="component" value="Unassembled WGS sequence"/>
</dbReference>
<dbReference type="PATRIC" id="fig|1305731.5.peg.347"/>
<evidence type="ECO:0000313" key="2">
    <source>
        <dbReference type="EMBL" id="KPQ29145.1"/>
    </source>
</evidence>
<dbReference type="OrthoDB" id="9792240at2"/>
<accession>A0A0P7ZIF7</accession>
<comment type="caution">
    <text evidence="2">The sequence shown here is derived from an EMBL/GenBank/DDBJ whole genome shotgun (WGS) entry which is preliminary data.</text>
</comment>
<dbReference type="GO" id="GO:0016301">
    <property type="term" value="F:kinase activity"/>
    <property type="evidence" value="ECO:0007669"/>
    <property type="project" value="UniProtKB-KW"/>
</dbReference>
<evidence type="ECO:0000259" key="1">
    <source>
        <dbReference type="Pfam" id="PF13581"/>
    </source>
</evidence>
<feature type="domain" description="Histidine kinase/HSP90-like ATPase" evidence="1">
    <location>
        <begin position="9"/>
        <end position="125"/>
    </location>
</feature>
<organism evidence="2 3">
    <name type="scientific">Marinobacter excellens HL-55</name>
    <dbReference type="NCBI Taxonomy" id="1305731"/>
    <lineage>
        <taxon>Bacteria</taxon>
        <taxon>Pseudomonadati</taxon>
        <taxon>Pseudomonadota</taxon>
        <taxon>Gammaproteobacteria</taxon>
        <taxon>Pseudomonadales</taxon>
        <taxon>Marinobacteraceae</taxon>
        <taxon>Marinobacter</taxon>
    </lineage>
</organism>
<keyword evidence="2" id="KW-0418">Kinase</keyword>
<keyword evidence="2" id="KW-0808">Transferase</keyword>
<name>A0A0P7ZIF7_9GAMM</name>
<dbReference type="Gene3D" id="3.30.565.10">
    <property type="entry name" value="Histidine kinase-like ATPase, C-terminal domain"/>
    <property type="match status" value="1"/>
</dbReference>
<dbReference type="Pfam" id="PF13581">
    <property type="entry name" value="HATPase_c_2"/>
    <property type="match status" value="1"/>
</dbReference>